<accession>A0A017HV28</accession>
<dbReference type="EC" id="2.5.1.47" evidence="4"/>
<sequence length="308" mass="32219">MPRTDALGAIGNTPLARLSRLVPEGSAEVWVKLEGQNPTGSQKDRMAVSVILRALERGALRPGERVVEYTAGSTGMALAFVCAVMGLRFTAVSSDAFSPSKLKSMEAYGAEVLIEPSNGEGITPALIARMRERAHALGREPGHFYADQFGSPDVRAGYEGLGREIARQVPGGPDLLVAAVGTGASLMGTLDGLESEGLRLEAVALEPLQSPFLTTGKGGPHKVEGVGVGFAPPFLDLARLREARAVDQERAFETCRRLAREEGIFAGGSTGLNVAAALDLAAELGPGRRVVTFACDSGSKYLGGPIYG</sequence>
<keyword evidence="2" id="KW-0663">Pyridoxal phosphate</keyword>
<dbReference type="STRING" id="442562.Rumeso_00459"/>
<dbReference type="InterPro" id="IPR001926">
    <property type="entry name" value="TrpB-like_PALP"/>
</dbReference>
<organism evidence="4 5">
    <name type="scientific">Rubellimicrobium mesophilum DSM 19309</name>
    <dbReference type="NCBI Taxonomy" id="442562"/>
    <lineage>
        <taxon>Bacteria</taxon>
        <taxon>Pseudomonadati</taxon>
        <taxon>Pseudomonadota</taxon>
        <taxon>Alphaproteobacteria</taxon>
        <taxon>Rhodobacterales</taxon>
        <taxon>Roseobacteraceae</taxon>
        <taxon>Rubellimicrobium</taxon>
    </lineage>
</organism>
<name>A0A017HV28_9RHOB</name>
<dbReference type="GO" id="GO:0004124">
    <property type="term" value="F:cysteine synthase activity"/>
    <property type="evidence" value="ECO:0007669"/>
    <property type="project" value="UniProtKB-EC"/>
</dbReference>
<keyword evidence="5" id="KW-1185">Reference proteome</keyword>
<reference evidence="4 5" key="1">
    <citation type="submission" date="2013-02" db="EMBL/GenBank/DDBJ databases">
        <authorList>
            <person name="Fiebig A."/>
            <person name="Goeker M."/>
            <person name="Klenk H.-P.P."/>
        </authorList>
    </citation>
    <scope>NUCLEOTIDE SEQUENCE [LARGE SCALE GENOMIC DNA]</scope>
    <source>
        <strain evidence="4 5">DSM 19309</strain>
    </source>
</reference>
<evidence type="ECO:0000256" key="1">
    <source>
        <dbReference type="ARBA" id="ARBA00001933"/>
    </source>
</evidence>
<dbReference type="OrthoDB" id="9805733at2"/>
<evidence type="ECO:0000256" key="2">
    <source>
        <dbReference type="ARBA" id="ARBA00022898"/>
    </source>
</evidence>
<dbReference type="Gene3D" id="3.40.50.1100">
    <property type="match status" value="2"/>
</dbReference>
<dbReference type="CDD" id="cd01561">
    <property type="entry name" value="CBS_like"/>
    <property type="match status" value="1"/>
</dbReference>
<dbReference type="Pfam" id="PF00291">
    <property type="entry name" value="PALP"/>
    <property type="match status" value="1"/>
</dbReference>
<dbReference type="HOGENOM" id="CLU_021018_1_0_5"/>
<dbReference type="PANTHER" id="PTHR10314">
    <property type="entry name" value="CYSTATHIONINE BETA-SYNTHASE"/>
    <property type="match status" value="1"/>
</dbReference>
<dbReference type="EMBL" id="AOSK01000019">
    <property type="protein sequence ID" value="EYD77998.1"/>
    <property type="molecule type" value="Genomic_DNA"/>
</dbReference>
<keyword evidence="4" id="KW-0808">Transferase</keyword>
<evidence type="ECO:0000259" key="3">
    <source>
        <dbReference type="Pfam" id="PF00291"/>
    </source>
</evidence>
<dbReference type="SUPFAM" id="SSF53686">
    <property type="entry name" value="Tryptophan synthase beta subunit-like PLP-dependent enzymes"/>
    <property type="match status" value="1"/>
</dbReference>
<proteinExistence type="predicted"/>
<dbReference type="InterPro" id="IPR036052">
    <property type="entry name" value="TrpB-like_PALP_sf"/>
</dbReference>
<comment type="caution">
    <text evidence="4">The sequence shown here is derived from an EMBL/GenBank/DDBJ whole genome shotgun (WGS) entry which is preliminary data.</text>
</comment>
<dbReference type="RefSeq" id="WP_037280697.1">
    <property type="nucleotide sequence ID" value="NZ_KK088575.1"/>
</dbReference>
<evidence type="ECO:0000313" key="5">
    <source>
        <dbReference type="Proteomes" id="UP000019666"/>
    </source>
</evidence>
<dbReference type="InterPro" id="IPR050214">
    <property type="entry name" value="Cys_Synth/Cystath_Beta-Synth"/>
</dbReference>
<comment type="cofactor">
    <cofactor evidence="1">
        <name>pyridoxal 5'-phosphate</name>
        <dbReference type="ChEBI" id="CHEBI:597326"/>
    </cofactor>
</comment>
<protein>
    <submittedName>
        <fullName evidence="4">Cysteine synthase</fullName>
        <ecNumber evidence="4">2.5.1.47</ecNumber>
    </submittedName>
</protein>
<dbReference type="AlphaFoldDB" id="A0A017HV28"/>
<evidence type="ECO:0000313" key="4">
    <source>
        <dbReference type="EMBL" id="EYD77998.1"/>
    </source>
</evidence>
<gene>
    <name evidence="4" type="ORF">Rumeso_00459</name>
</gene>
<dbReference type="Proteomes" id="UP000019666">
    <property type="component" value="Unassembled WGS sequence"/>
</dbReference>
<feature type="domain" description="Tryptophan synthase beta chain-like PALP" evidence="3">
    <location>
        <begin position="8"/>
        <end position="296"/>
    </location>
</feature>